<dbReference type="SMART" id="SM00917">
    <property type="entry name" value="LeuA_dimer"/>
    <property type="match status" value="1"/>
</dbReference>
<dbReference type="PROSITE" id="PS00815">
    <property type="entry name" value="AIPM_HOMOCIT_SYNTH_1"/>
    <property type="match status" value="1"/>
</dbReference>
<dbReference type="InterPro" id="IPR013709">
    <property type="entry name" value="2-isopropylmalate_synth_dimer"/>
</dbReference>
<dbReference type="CDD" id="cd07940">
    <property type="entry name" value="DRE_TIM_IPMS"/>
    <property type="match status" value="1"/>
</dbReference>
<evidence type="ECO:0000256" key="7">
    <source>
        <dbReference type="ARBA" id="ARBA00022679"/>
    </source>
</evidence>
<keyword evidence="6" id="KW-0028">Amino-acid biosynthesis</keyword>
<dbReference type="EC" id="2.3.3.13" evidence="3"/>
<keyword evidence="7 10" id="KW-0808">Transferase</keyword>
<dbReference type="Gene3D" id="1.10.238.260">
    <property type="match status" value="1"/>
</dbReference>
<dbReference type="InterPro" id="IPR000891">
    <property type="entry name" value="PYR_CT"/>
</dbReference>
<comment type="caution">
    <text evidence="12">The sequence shown here is derived from an EMBL/GenBank/DDBJ whole genome shotgun (WGS) entry which is preliminary data.</text>
</comment>
<evidence type="ECO:0000313" key="12">
    <source>
        <dbReference type="EMBL" id="GFP77174.1"/>
    </source>
</evidence>
<dbReference type="InterPro" id="IPR013785">
    <property type="entry name" value="Aldolase_TIM"/>
</dbReference>
<evidence type="ECO:0000256" key="9">
    <source>
        <dbReference type="ARBA" id="ARBA00023304"/>
    </source>
</evidence>
<dbReference type="InterPro" id="IPR054691">
    <property type="entry name" value="LeuA/HCS_post-cat"/>
</dbReference>
<dbReference type="SUPFAM" id="SSF51569">
    <property type="entry name" value="Aldolase"/>
    <property type="match status" value="1"/>
</dbReference>
<accession>A0A6V8SIW9</accession>
<dbReference type="InterPro" id="IPR050073">
    <property type="entry name" value="2-IPM_HCS-like"/>
</dbReference>
<keyword evidence="5" id="KW-0432">Leucine biosynthesis</keyword>
<comment type="similarity">
    <text evidence="2">Belongs to the alpha-IPM synthase/homocitrate synthase family. LeuA type 1 subfamily.</text>
</comment>
<feature type="domain" description="Pyruvate carboxyltransferase" evidence="11">
    <location>
        <begin position="5"/>
        <end position="267"/>
    </location>
</feature>
<evidence type="ECO:0000256" key="10">
    <source>
        <dbReference type="RuleBase" id="RU003523"/>
    </source>
</evidence>
<dbReference type="Gene3D" id="3.30.160.270">
    <property type="match status" value="1"/>
</dbReference>
<evidence type="ECO:0000259" key="11">
    <source>
        <dbReference type="PROSITE" id="PS50991"/>
    </source>
</evidence>
<keyword evidence="9" id="KW-0100">Branched-chain amino acid biosynthesis</keyword>
<dbReference type="RefSeq" id="WP_183278558.1">
    <property type="nucleotide sequence ID" value="NZ_BLZR01000001.1"/>
</dbReference>
<dbReference type="Pfam" id="PF22617">
    <property type="entry name" value="HCS_D2"/>
    <property type="match status" value="1"/>
</dbReference>
<gene>
    <name evidence="12" type="ORF">bsdtw1_03288</name>
</gene>
<dbReference type="Proteomes" id="UP000580568">
    <property type="component" value="Unassembled WGS sequence"/>
</dbReference>
<evidence type="ECO:0000256" key="2">
    <source>
        <dbReference type="ARBA" id="ARBA00009396"/>
    </source>
</evidence>
<dbReference type="GO" id="GO:0009098">
    <property type="term" value="P:L-leucine biosynthetic process"/>
    <property type="evidence" value="ECO:0007669"/>
    <property type="project" value="UniProtKB-KW"/>
</dbReference>
<dbReference type="FunFam" id="1.10.238.260:FF:000001">
    <property type="entry name" value="2-isopropylmalate synthase"/>
    <property type="match status" value="1"/>
</dbReference>
<dbReference type="AlphaFoldDB" id="A0A6V8SIW9"/>
<dbReference type="SUPFAM" id="SSF110921">
    <property type="entry name" value="2-isopropylmalate synthase LeuA, allosteric (dimerisation) domain"/>
    <property type="match status" value="1"/>
</dbReference>
<protein>
    <recommendedName>
        <fullName evidence="4">2-isopropylmalate synthase</fullName>
        <ecNumber evidence="3">2.3.3.13</ecNumber>
    </recommendedName>
</protein>
<dbReference type="Gene3D" id="3.20.20.70">
    <property type="entry name" value="Aldolase class I"/>
    <property type="match status" value="1"/>
</dbReference>
<evidence type="ECO:0000256" key="1">
    <source>
        <dbReference type="ARBA" id="ARBA00004689"/>
    </source>
</evidence>
<dbReference type="NCBIfam" id="NF002086">
    <property type="entry name" value="PRK00915.1-3"/>
    <property type="match status" value="1"/>
</dbReference>
<reference evidence="12 13" key="1">
    <citation type="submission" date="2020-07" db="EMBL/GenBank/DDBJ databases">
        <title>A new beta-1,3-glucan-decomposing anaerobic bacterium isolated from anoxic soil subjected to biological soil disinfestation.</title>
        <authorList>
            <person name="Ueki A."/>
            <person name="Tonouchi A."/>
        </authorList>
    </citation>
    <scope>NUCLEOTIDE SEQUENCE [LARGE SCALE GENOMIC DNA]</scope>
    <source>
        <strain evidence="12 13">TW1</strain>
    </source>
</reference>
<organism evidence="12 13">
    <name type="scientific">Clostridium fungisolvens</name>
    <dbReference type="NCBI Taxonomy" id="1604897"/>
    <lineage>
        <taxon>Bacteria</taxon>
        <taxon>Bacillati</taxon>
        <taxon>Bacillota</taxon>
        <taxon>Clostridia</taxon>
        <taxon>Eubacteriales</taxon>
        <taxon>Clostridiaceae</taxon>
        <taxon>Clostridium</taxon>
    </lineage>
</organism>
<dbReference type="GO" id="GO:0003852">
    <property type="term" value="F:2-isopropylmalate synthase activity"/>
    <property type="evidence" value="ECO:0007669"/>
    <property type="project" value="UniProtKB-EC"/>
</dbReference>
<evidence type="ECO:0000256" key="6">
    <source>
        <dbReference type="ARBA" id="ARBA00022605"/>
    </source>
</evidence>
<dbReference type="PANTHER" id="PTHR10277:SF9">
    <property type="entry name" value="2-ISOPROPYLMALATE SYNTHASE 1, CHLOROPLASTIC-RELATED"/>
    <property type="match status" value="1"/>
</dbReference>
<keyword evidence="13" id="KW-1185">Reference proteome</keyword>
<keyword evidence="8" id="KW-0464">Manganese</keyword>
<evidence type="ECO:0000256" key="3">
    <source>
        <dbReference type="ARBA" id="ARBA00012973"/>
    </source>
</evidence>
<comment type="pathway">
    <text evidence="1">Amino-acid biosynthesis; L-leucine biosynthesis; L-leucine from 3-methyl-2-oxobutanoate: step 1/4.</text>
</comment>
<dbReference type="FunFam" id="3.20.20.70:FF:000010">
    <property type="entry name" value="2-isopropylmalate synthase"/>
    <property type="match status" value="1"/>
</dbReference>
<dbReference type="InterPro" id="IPR002034">
    <property type="entry name" value="AIPM/Hcit_synth_CS"/>
</dbReference>
<sequence length="519" mass="58129">MNRRIFVLDTTLRDGEQVQGVKLNLYEKLKIADQLKNLNVDIIDAGFPASSKQEFKTVETIAKKLGSYTSISAIARAVKEDIDLAYKCLKFAENPLIHISLGVSDIHIDKKFRKTRDQILLQSEEAIKYAKMFCDDVQFSFEDSIRADFEFLWRSIENAVNAGATIVNIADTVGFGVPEEFGDLVNKINYRLKNLNDKTLLSVHCHNDMGLATANTLAAIKNGADKIEGTINGVGERAGNAALEEVVMALKVREEYYKSYTNLITTELKKTSSLVSYIMGLDVASNKAIVGANAFKHSSGIHKAGAIKSRDVYEIIHPEDIGREDSDIILTMHSGRSELKDALIKMGFEKFTDEEFNHIFDKFQEIVELKKEVYDYDIYFLIEDIVELNTDLGDEIIEKRKNLYELVDLQVISNSIFPSASVKLKRGDKIYKKSSIGNGAVDALYTAIKEVAELDVDLREYKISSISRGKEALGKVTINLSHNKKNYISRAIDTDIIKASAMAFINALNNILMDKTKSN</sequence>
<evidence type="ECO:0000256" key="4">
    <source>
        <dbReference type="ARBA" id="ARBA00018198"/>
    </source>
</evidence>
<dbReference type="EMBL" id="BLZR01000001">
    <property type="protein sequence ID" value="GFP77174.1"/>
    <property type="molecule type" value="Genomic_DNA"/>
</dbReference>
<proteinExistence type="inferred from homology"/>
<evidence type="ECO:0000256" key="5">
    <source>
        <dbReference type="ARBA" id="ARBA00022430"/>
    </source>
</evidence>
<evidence type="ECO:0000313" key="13">
    <source>
        <dbReference type="Proteomes" id="UP000580568"/>
    </source>
</evidence>
<dbReference type="InterPro" id="IPR036230">
    <property type="entry name" value="LeuA_allosteric_dom_sf"/>
</dbReference>
<evidence type="ECO:0000256" key="8">
    <source>
        <dbReference type="ARBA" id="ARBA00023211"/>
    </source>
</evidence>
<dbReference type="PROSITE" id="PS00816">
    <property type="entry name" value="AIPM_HOMOCIT_SYNTH_2"/>
    <property type="match status" value="1"/>
</dbReference>
<dbReference type="PANTHER" id="PTHR10277">
    <property type="entry name" value="HOMOCITRATE SYNTHASE-RELATED"/>
    <property type="match status" value="1"/>
</dbReference>
<dbReference type="Pfam" id="PF00682">
    <property type="entry name" value="HMGL-like"/>
    <property type="match status" value="1"/>
</dbReference>
<dbReference type="PROSITE" id="PS50991">
    <property type="entry name" value="PYR_CT"/>
    <property type="match status" value="1"/>
</dbReference>
<dbReference type="Pfam" id="PF08502">
    <property type="entry name" value="LeuA_dimer"/>
    <property type="match status" value="1"/>
</dbReference>
<name>A0A6V8SIW9_9CLOT</name>